<protein>
    <submittedName>
        <fullName evidence="3">Uncharacterized protein</fullName>
    </submittedName>
</protein>
<reference evidence="3 4" key="1">
    <citation type="submission" date="2023-06" db="EMBL/GenBank/DDBJ databases">
        <authorList>
            <person name="Oyuntsetseg B."/>
            <person name="Kim S.B."/>
        </authorList>
    </citation>
    <scope>NUCLEOTIDE SEQUENCE [LARGE SCALE GENOMIC DNA]</scope>
    <source>
        <strain evidence="3 4">2-15</strain>
    </source>
</reference>
<feature type="region of interest" description="Disordered" evidence="1">
    <location>
        <begin position="1"/>
        <end position="24"/>
    </location>
</feature>
<sequence>MTSTTGPAAQNSPDYWGPPTEPMRLPRQPGQISTVLLLLAALCGAAVIGAIWLGIALTA</sequence>
<keyword evidence="2" id="KW-0812">Transmembrane</keyword>
<keyword evidence="4" id="KW-1185">Reference proteome</keyword>
<evidence type="ECO:0000313" key="3">
    <source>
        <dbReference type="EMBL" id="WIX82298.1"/>
    </source>
</evidence>
<evidence type="ECO:0000256" key="2">
    <source>
        <dbReference type="SAM" id="Phobius"/>
    </source>
</evidence>
<gene>
    <name evidence="3" type="ORF">QRX50_16800</name>
</gene>
<keyword evidence="2" id="KW-1133">Transmembrane helix</keyword>
<proteinExistence type="predicted"/>
<dbReference type="KEGG" id="acab:QRX50_16800"/>
<keyword evidence="2" id="KW-0472">Membrane</keyword>
<dbReference type="AlphaFoldDB" id="A0A9Y2MZ63"/>
<feature type="transmembrane region" description="Helical" evidence="2">
    <location>
        <begin position="32"/>
        <end position="55"/>
    </location>
</feature>
<organism evidence="3 4">
    <name type="scientific">Amycolatopsis carbonis</name>
    <dbReference type="NCBI Taxonomy" id="715471"/>
    <lineage>
        <taxon>Bacteria</taxon>
        <taxon>Bacillati</taxon>
        <taxon>Actinomycetota</taxon>
        <taxon>Actinomycetes</taxon>
        <taxon>Pseudonocardiales</taxon>
        <taxon>Pseudonocardiaceae</taxon>
        <taxon>Amycolatopsis</taxon>
    </lineage>
</organism>
<dbReference type="Proteomes" id="UP001236014">
    <property type="component" value="Chromosome"/>
</dbReference>
<name>A0A9Y2MZ63_9PSEU</name>
<dbReference type="EMBL" id="CP127294">
    <property type="protein sequence ID" value="WIX82298.1"/>
    <property type="molecule type" value="Genomic_DNA"/>
</dbReference>
<feature type="compositionally biased region" description="Polar residues" evidence="1">
    <location>
        <begin position="1"/>
        <end position="13"/>
    </location>
</feature>
<accession>A0A9Y2MZ63</accession>
<evidence type="ECO:0000256" key="1">
    <source>
        <dbReference type="SAM" id="MobiDB-lite"/>
    </source>
</evidence>
<evidence type="ECO:0000313" key="4">
    <source>
        <dbReference type="Proteomes" id="UP001236014"/>
    </source>
</evidence>
<dbReference type="RefSeq" id="WP_285972873.1">
    <property type="nucleotide sequence ID" value="NZ_CP127294.1"/>
</dbReference>